<dbReference type="Proteomes" id="UP000694867">
    <property type="component" value="Unplaced"/>
</dbReference>
<reference evidence="3" key="1">
    <citation type="submission" date="2025-08" db="UniProtKB">
        <authorList>
            <consortium name="RefSeq"/>
        </authorList>
    </citation>
    <scope>IDENTIFICATION</scope>
</reference>
<accession>A0AAJ7P9L9</accession>
<gene>
    <name evidence="3" type="primary">LOC100898357</name>
</gene>
<feature type="transmembrane region" description="Helical" evidence="1">
    <location>
        <begin position="187"/>
        <end position="207"/>
    </location>
</feature>
<keyword evidence="2" id="KW-1185">Reference proteome</keyword>
<dbReference type="KEGG" id="goe:100898357"/>
<keyword evidence="1" id="KW-1133">Transmembrane helix</keyword>
<dbReference type="RefSeq" id="XP_018494806.1">
    <property type="nucleotide sequence ID" value="XM_018639290.1"/>
</dbReference>
<protein>
    <submittedName>
        <fullName evidence="3">Uncharacterized protein LOC100898357</fullName>
    </submittedName>
</protein>
<keyword evidence="1" id="KW-0812">Transmembrane</keyword>
<evidence type="ECO:0000313" key="2">
    <source>
        <dbReference type="Proteomes" id="UP000694867"/>
    </source>
</evidence>
<feature type="transmembrane region" description="Helical" evidence="1">
    <location>
        <begin position="245"/>
        <end position="265"/>
    </location>
</feature>
<proteinExistence type="predicted"/>
<sequence>MRVSVTPVKPVARQHERSASCFNFRRTDGVLEVRDALCRNPSSRSFGTFAELADAGRRSQDKSQDLNRLTAADRYIIEYLTNQYHKDYPVEEAEIVDDRLSSRRTSVSMRHQPLDTSPFVTVRDIIGPSAWCLILMVAMIVADIGTTVSYHAQDEIEMFRWCLLIPHIVCIVLLFERLCGLRRTSGYLVSIVATLWYIFTAPLLRFLPVLTLMTATFDKVLMLSGDPTDTTEFVNRHEWHAFNDLVWIGALYCVPMASFQLYACLLTKVSKGEPTLLTFQLVSICCGTLLASVIAAVYSFSIRRGSSERQSFSQQLLVPTIDRPTAGYVITRIFAWFVTISSKVLIIAVLIKLIGPPLAILVLLVSRIPMVLLISLVSEITWSVGDVITVAMLSPTYLVASSKLGPVRDCIEKPRIAILHSGACLVEAASVLLAALLLDAFPAERVIQMALFEGAMLFLASLLFFLSHRIYLNSMASIKI</sequence>
<dbReference type="AlphaFoldDB" id="A0AAJ7P9L9"/>
<feature type="transmembrane region" description="Helical" evidence="1">
    <location>
        <begin position="130"/>
        <end position="152"/>
    </location>
</feature>
<evidence type="ECO:0000256" key="1">
    <source>
        <dbReference type="SAM" id="Phobius"/>
    </source>
</evidence>
<dbReference type="GeneID" id="100898357"/>
<evidence type="ECO:0000313" key="3">
    <source>
        <dbReference type="RefSeq" id="XP_018494806.1"/>
    </source>
</evidence>
<feature type="transmembrane region" description="Helical" evidence="1">
    <location>
        <begin position="277"/>
        <end position="300"/>
    </location>
</feature>
<keyword evidence="1" id="KW-0472">Membrane</keyword>
<organism evidence="2 3">
    <name type="scientific">Galendromus occidentalis</name>
    <name type="common">western predatory mite</name>
    <dbReference type="NCBI Taxonomy" id="34638"/>
    <lineage>
        <taxon>Eukaryota</taxon>
        <taxon>Metazoa</taxon>
        <taxon>Ecdysozoa</taxon>
        <taxon>Arthropoda</taxon>
        <taxon>Chelicerata</taxon>
        <taxon>Arachnida</taxon>
        <taxon>Acari</taxon>
        <taxon>Parasitiformes</taxon>
        <taxon>Mesostigmata</taxon>
        <taxon>Gamasina</taxon>
        <taxon>Phytoseioidea</taxon>
        <taxon>Phytoseiidae</taxon>
        <taxon>Typhlodrominae</taxon>
        <taxon>Galendromus</taxon>
    </lineage>
</organism>
<feature type="transmembrane region" description="Helical" evidence="1">
    <location>
        <begin position="450"/>
        <end position="472"/>
    </location>
</feature>
<name>A0AAJ7P9L9_9ACAR</name>
<feature type="transmembrane region" description="Helical" evidence="1">
    <location>
        <begin position="416"/>
        <end position="438"/>
    </location>
</feature>
<feature type="transmembrane region" description="Helical" evidence="1">
    <location>
        <begin position="158"/>
        <end position="175"/>
    </location>
</feature>